<keyword evidence="2" id="KW-1185">Reference proteome</keyword>
<dbReference type="AlphaFoldDB" id="A0A7G5DZ07"/>
<reference evidence="1 2" key="1">
    <citation type="journal article" date="2020" name="G3 (Bethesda)">
        <title>CeMbio - The Caenorhabditis elegans Microbiome Resource.</title>
        <authorList>
            <person name="Dirksen P."/>
            <person name="Assie A."/>
            <person name="Zimmermann J."/>
            <person name="Zhang F."/>
            <person name="Tietje A.M."/>
            <person name="Marsh S.A."/>
            <person name="Felix M.A."/>
            <person name="Shapira M."/>
            <person name="Kaleta C."/>
            <person name="Schulenburg H."/>
            <person name="Samuel B."/>
        </authorList>
    </citation>
    <scope>NUCLEOTIDE SEQUENCE [LARGE SCALE GENOMIC DNA]</scope>
    <source>
        <strain evidence="1 2">BIGb0170</strain>
    </source>
</reference>
<protein>
    <submittedName>
        <fullName evidence="1">Uncharacterized protein</fullName>
    </submittedName>
</protein>
<gene>
    <name evidence="1" type="ORF">HS960_04625</name>
</gene>
<organism evidence="1 2">
    <name type="scientific">Sphingobacterium paramultivorum</name>
    <dbReference type="NCBI Taxonomy" id="2886510"/>
    <lineage>
        <taxon>Bacteria</taxon>
        <taxon>Pseudomonadati</taxon>
        <taxon>Bacteroidota</taxon>
        <taxon>Sphingobacteriia</taxon>
        <taxon>Sphingobacteriales</taxon>
        <taxon>Sphingobacteriaceae</taxon>
        <taxon>Sphingobacterium</taxon>
    </lineage>
</organism>
<sequence length="55" mass="6733">MISIPLFNKQLEELKTIMDQWLYLLKHLSTMDRLPLFLDNRIFGLIFEIREMNYS</sequence>
<name>A0A7G5DZ07_9SPHI</name>
<evidence type="ECO:0000313" key="1">
    <source>
        <dbReference type="EMBL" id="QMV66982.1"/>
    </source>
</evidence>
<accession>A0A7G5DZ07</accession>
<dbReference type="Proteomes" id="UP000515450">
    <property type="component" value="Chromosome"/>
</dbReference>
<dbReference type="EMBL" id="CP058555">
    <property type="protein sequence ID" value="QMV66982.1"/>
    <property type="molecule type" value="Genomic_DNA"/>
</dbReference>
<evidence type="ECO:0000313" key="2">
    <source>
        <dbReference type="Proteomes" id="UP000515450"/>
    </source>
</evidence>
<proteinExistence type="predicted"/>